<keyword evidence="8" id="KW-0282">Flagellum</keyword>
<accession>A0A4Q1C3N3</accession>
<name>A0A4Q1C3N3_9BACT</name>
<dbReference type="PIRSF" id="PIRSF004669">
    <property type="entry name" value="FliQ"/>
    <property type="match status" value="1"/>
</dbReference>
<evidence type="ECO:0000256" key="1">
    <source>
        <dbReference type="ARBA" id="ARBA00004651"/>
    </source>
</evidence>
<dbReference type="PANTHER" id="PTHR34040:SF8">
    <property type="entry name" value="FLAGELLAR BIOSYNTHETIC PROTEIN FLIQ"/>
    <property type="match status" value="1"/>
</dbReference>
<dbReference type="AlphaFoldDB" id="A0A4Q1C3N3"/>
<dbReference type="EMBL" id="SDHX01000002">
    <property type="protein sequence ID" value="RXK52957.1"/>
    <property type="molecule type" value="Genomic_DNA"/>
</dbReference>
<organism evidence="8 9">
    <name type="scientific">Oleiharenicola lentus</name>
    <dbReference type="NCBI Taxonomy" id="2508720"/>
    <lineage>
        <taxon>Bacteria</taxon>
        <taxon>Pseudomonadati</taxon>
        <taxon>Verrucomicrobiota</taxon>
        <taxon>Opitutia</taxon>
        <taxon>Opitutales</taxon>
        <taxon>Opitutaceae</taxon>
        <taxon>Oleiharenicola</taxon>
    </lineage>
</organism>
<keyword evidence="3" id="KW-1003">Cell membrane</keyword>
<sequence>MNPEIAIDLFKTTVMFALYIVAPFLLTLMVVGLVSSLLQSVTSLQEPTLTFAPKLIALAGLALLLTPWLLRSLTEFAISVINRMPGLAH</sequence>
<gene>
    <name evidence="8" type="ORF">ESB00_14690</name>
</gene>
<comment type="subcellular location">
    <subcellularLocation>
        <location evidence="1">Cell membrane</location>
        <topology evidence="1">Multi-pass membrane protein</topology>
    </subcellularLocation>
</comment>
<reference evidence="8 9" key="1">
    <citation type="submission" date="2019-01" db="EMBL/GenBank/DDBJ databases">
        <title>Lacunisphaera sp. strain TWA-58.</title>
        <authorList>
            <person name="Chen W.-M."/>
        </authorList>
    </citation>
    <scope>NUCLEOTIDE SEQUENCE [LARGE SCALE GENOMIC DNA]</scope>
    <source>
        <strain evidence="8 9">TWA-58</strain>
    </source>
</reference>
<dbReference type="GO" id="GO:0005886">
    <property type="term" value="C:plasma membrane"/>
    <property type="evidence" value="ECO:0007669"/>
    <property type="project" value="UniProtKB-SubCell"/>
</dbReference>
<evidence type="ECO:0000256" key="7">
    <source>
        <dbReference type="SAM" id="Phobius"/>
    </source>
</evidence>
<keyword evidence="8" id="KW-0969">Cilium</keyword>
<evidence type="ECO:0000256" key="3">
    <source>
        <dbReference type="ARBA" id="ARBA00022475"/>
    </source>
</evidence>
<keyword evidence="4 7" id="KW-0812">Transmembrane</keyword>
<dbReference type="PRINTS" id="PR00952">
    <property type="entry name" value="TYPE3IMQPROT"/>
</dbReference>
<dbReference type="Pfam" id="PF01313">
    <property type="entry name" value="Bac_export_3"/>
    <property type="match status" value="1"/>
</dbReference>
<feature type="transmembrane region" description="Helical" evidence="7">
    <location>
        <begin position="12"/>
        <end position="35"/>
    </location>
</feature>
<evidence type="ECO:0000256" key="4">
    <source>
        <dbReference type="ARBA" id="ARBA00022692"/>
    </source>
</evidence>
<keyword evidence="9" id="KW-1185">Reference proteome</keyword>
<proteinExistence type="inferred from homology"/>
<evidence type="ECO:0000256" key="2">
    <source>
        <dbReference type="ARBA" id="ARBA00006156"/>
    </source>
</evidence>
<evidence type="ECO:0000256" key="6">
    <source>
        <dbReference type="ARBA" id="ARBA00023136"/>
    </source>
</evidence>
<evidence type="ECO:0000313" key="8">
    <source>
        <dbReference type="EMBL" id="RXK52957.1"/>
    </source>
</evidence>
<dbReference type="PANTHER" id="PTHR34040">
    <property type="entry name" value="FLAGELLAR BIOSYNTHETIC PROTEIN FLIQ"/>
    <property type="match status" value="1"/>
</dbReference>
<keyword evidence="6 7" id="KW-0472">Membrane</keyword>
<keyword evidence="8" id="KW-0966">Cell projection</keyword>
<evidence type="ECO:0000313" key="9">
    <source>
        <dbReference type="Proteomes" id="UP000290218"/>
    </source>
</evidence>
<comment type="caution">
    <text evidence="8">The sequence shown here is derived from an EMBL/GenBank/DDBJ whole genome shotgun (WGS) entry which is preliminary data.</text>
</comment>
<dbReference type="RefSeq" id="WP_129048547.1">
    <property type="nucleotide sequence ID" value="NZ_SDHX01000002.1"/>
</dbReference>
<keyword evidence="5 7" id="KW-1133">Transmembrane helix</keyword>
<dbReference type="InterPro" id="IPR002191">
    <property type="entry name" value="Bac_export_3"/>
</dbReference>
<comment type="similarity">
    <text evidence="2">Belongs to the FliQ/MopD/SpaQ family.</text>
</comment>
<protein>
    <submittedName>
        <fullName evidence="8">Flagellar biosynthetic protein FliQ</fullName>
    </submittedName>
</protein>
<dbReference type="GO" id="GO:0009306">
    <property type="term" value="P:protein secretion"/>
    <property type="evidence" value="ECO:0007669"/>
    <property type="project" value="InterPro"/>
</dbReference>
<feature type="transmembrane region" description="Helical" evidence="7">
    <location>
        <begin position="55"/>
        <end position="74"/>
    </location>
</feature>
<evidence type="ECO:0000256" key="5">
    <source>
        <dbReference type="ARBA" id="ARBA00022989"/>
    </source>
</evidence>
<dbReference type="Proteomes" id="UP000290218">
    <property type="component" value="Unassembled WGS sequence"/>
</dbReference>